<evidence type="ECO:0000313" key="2">
    <source>
        <dbReference type="EMBL" id="KMJ44205.1"/>
    </source>
</evidence>
<keyword evidence="3" id="KW-1185">Reference proteome</keyword>
<comment type="caution">
    <text evidence="2">The sequence shown here is derived from an EMBL/GenBank/DDBJ whole genome shotgun (WGS) entry which is preliminary data.</text>
</comment>
<dbReference type="GO" id="GO:0006313">
    <property type="term" value="P:DNA transposition"/>
    <property type="evidence" value="ECO:0007669"/>
    <property type="project" value="InterPro"/>
</dbReference>
<dbReference type="PATRIC" id="fig|880157.4.peg.3327"/>
<evidence type="ECO:0000259" key="1">
    <source>
        <dbReference type="Pfam" id="PF01526"/>
    </source>
</evidence>
<organism evidence="2 3">
    <name type="scientific">Xenorhabdus khoisanae</name>
    <dbReference type="NCBI Taxonomy" id="880157"/>
    <lineage>
        <taxon>Bacteria</taxon>
        <taxon>Pseudomonadati</taxon>
        <taxon>Pseudomonadota</taxon>
        <taxon>Gammaproteobacteria</taxon>
        <taxon>Enterobacterales</taxon>
        <taxon>Morganellaceae</taxon>
        <taxon>Xenorhabdus</taxon>
    </lineage>
</organism>
<feature type="domain" description="Tn3 transposase DDE" evidence="1">
    <location>
        <begin position="1"/>
        <end position="78"/>
    </location>
</feature>
<dbReference type="STRING" id="880157.AB204_15585"/>
<proteinExistence type="predicted"/>
<sequence>MIEGVLHHCTEIEVERQYVDSHSQSTVAFAFYLLLGCQLLSRLKAIHSQKLYQPESSKADSYANLQQILTKPIDWGSVR</sequence>
<gene>
    <name evidence="2" type="ORF">AB204_15585</name>
</gene>
<evidence type="ECO:0000313" key="3">
    <source>
        <dbReference type="Proteomes" id="UP000036277"/>
    </source>
</evidence>
<dbReference type="AlphaFoldDB" id="A0A0J5IM04"/>
<protein>
    <recommendedName>
        <fullName evidence="1">Tn3 transposase DDE domain-containing protein</fullName>
    </recommendedName>
</protein>
<dbReference type="Proteomes" id="UP000036277">
    <property type="component" value="Unassembled WGS sequence"/>
</dbReference>
<dbReference type="InterPro" id="IPR002513">
    <property type="entry name" value="Tn3_Tnp_DDE_dom"/>
</dbReference>
<accession>A0A0J5IM04</accession>
<reference evidence="2 3" key="1">
    <citation type="submission" date="2015-06" db="EMBL/GenBank/DDBJ databases">
        <title>Draft Whole-Genome Sequence of the Entomopathogenic Bacterium Xenorhabdus khoisanae.</title>
        <authorList>
            <person name="Naidoo S."/>
            <person name="Featherston J."/>
            <person name="Gray V.M."/>
        </authorList>
    </citation>
    <scope>NUCLEOTIDE SEQUENCE [LARGE SCALE GENOMIC DNA]</scope>
    <source>
        <strain evidence="2 3">MCB</strain>
    </source>
</reference>
<dbReference type="GO" id="GO:0004803">
    <property type="term" value="F:transposase activity"/>
    <property type="evidence" value="ECO:0007669"/>
    <property type="project" value="InterPro"/>
</dbReference>
<name>A0A0J5IM04_9GAMM</name>
<dbReference type="EMBL" id="LFCV01000114">
    <property type="protein sequence ID" value="KMJ44205.1"/>
    <property type="molecule type" value="Genomic_DNA"/>
</dbReference>
<dbReference type="Pfam" id="PF01526">
    <property type="entry name" value="DDE_Tnp_Tn3"/>
    <property type="match status" value="1"/>
</dbReference>